<feature type="transmembrane region" description="Helical" evidence="4">
    <location>
        <begin position="1981"/>
        <end position="1999"/>
    </location>
</feature>
<sequence length="2445" mass="276255">MFFMTLSTLTLAYEYVPYKYFNCITYWIGDLHCDSACNNKYCNYDSSYSGPDSFKHSDCYEDCLSTECDISLLGNGECNEECNNQSCGWDLEDCGFVCNYGCRENMLGDGNCDPSCNVIECKYDMNDCGWCDIGCFKESLSLEKECIPQCNKTESRCFYENNNPCFPPCAEGCPTYLINDGYCDSACNNEACGYDGNDCKCGPGCTDKFMNSEDCEENPCNILGCNFKNYQCGYCAPGCFEVNLSDGICQEKCNNPECNYDYFDCSCAHGCTMLYENGTWTREAENSNNPYCLVPECEFNLAGNYSSFERKEYLLNQLINKNWSLIELPEGSCSNLADYENVSCEIGNECDNPESFYCMGNANPIANCLRGNGTNCFVCSGVMVMGVCANSIKKCPNGYINNTILDNLFSMNGSAPIFCYREIDKYSRQNPKRLYVAPADIPIIEGNGSVENPYKSLYYAFTEIYARYTEIVLQTGTHVFEKDLINIYHLIKDKNDPLNIEGFTEFIELTIKGESEEEPSVVVWKGMLRISPKAYTVYIKNIKFLGTSILRNDCTGDFDFCYYCPFIGGTNIHYDDKYNEIPENDYNLIPKNCSLYSSHVLFSFTNSAYFSNVAFYGFRHQFQTLIDAKCDLSFERFYFEKIQAKPGGEVIRFTCNTNCQENTLMLKDGIITDLNYGYEITDIISLGNFLTAESFGSAIFENIDFKYNLALYYLNSDYKSYLLSFKNFIGALRFSNCVFDTNFVDILIKVDVTDLIYNDLKPDIFGLSQAYNQVHFTIENSKFYNIYSSTNFISYYMKSIIHNIYITNITIDNVHSGATGIIYICNSAKLKDKDKEGEIITIRNGSTATRVYIPLRYISLVNITIENSSSGMFAIYVNSMPYVYVTYIKISNVKDGSSESLHSIIDLFATNQKYLSIYPEDIQLESLSCFGISLFISCNFINMTYIEIFDTSCYSTSSSSGLEFELTLSMLYLENIYIHDINSRSTNGIALSIHLTILELHIISLNLYNIYNELSNVIELLKNERIYIYEMHINLIASNSLSPFLITNPFILELQNFIINNSSSYTGSGGCLEIKTSALHPLSNITLQNGTFNSCSAEKAYGGAIYLDSLGTGRTQKIIIQDIIFKNSIAKSGSLIYITNKIAFESGSIFKNWIADECIAYLGAMIYDTHLEGILSIHDIKFSSSNATFAGIDGSYTYSNQVLDIQNFTVENFIGCENVFNFRSQVDETKIVMKDIFIYKNWDSKYNSYSGSFFITKIILIAENVNINEMSSIIQADGQSSVYFKDSKFMNLHASGVVITDKSLFFCIYCSFEYIAGTLISATLRSYIAIDFSILQYNYGEPSGPSMIYINSDKQRRINFTNTIITENTAEIGDFIQFTNSSIYFDNCTVSKNSAASSVSLIFNVLSSKLEILNSNFNDQKSLSNGGFIYSVLSEFINITNTNFTNGTADYGGAFYLKESNLSINFCHFSSMQANFIGSTIWALDTPISINNSEFENCQAKTGLAIYMQSKKLYIESSTFTDIGSTLDNVVSGMIDLSGDSSLIVLDSEFSDSINSGFAILVKNATDVNINESIFMNITSYENGAVTVFGGENKGEVQITRSKFINNNSSGKGAALYIKNIGLFVEDCYVHNNFAKEDGGGFFMATPNCATCDFVISGNTEFSENSCNLTGGAIHWEDYKPSIGDSVIMFNNSAAYGENLSSKPATITYKKNFRNFRNLEDDIIITDAAPGQSYSEVLEIYILDTYGEIITTDSINELEIKTIDNDSKFILSGITTFKASNGKFTVTQFIPMAEPGSTKTIIASTSGIETVQVRNDDTNYKNYLTIKISFRNCTYGEQIFETSCKACVETKFLINPKASCNACPTGGICAGGSALVPKKGYWRSSNFSEIIYPCIFAEVCLGNTSESDWQGTCNTGYTGVKCGSCLGGYSKNNKGLCSLCPDQARNAFFLSLICLSVIFVCVVLYKSSIKSAFAPTSKHSIYIKIFTNYLQLVFLTIQFDLKWPSYAVSFFGVQKTAATATESIFSVDCYISTKNTGNPENSYYYKILLLAVAPLIIIAVSILVWFGISTIKMTNAYMKRELFLTIIVIFFLIYPNVVKFMFSHFSCESIDMIKSYLRDDYNIECWTEKYNRYSLIIVLPSIVIWVLGMPTLLLIIMIKKRMQLKKNHNRIIFGFLFNGYKSSRFYWEFVIMYRKILIICIIVFVRRVSISVQGLTATIILLLSLFIQYKLRPYNSYELNHMEIEALTTASLTIYCGLYYLTEDIDDGLKMFLFLIIIIGNLYFIIFWTYWMLAAILEMIIKIFPSLKFILKKGDAFDEDFNSEELKVQGSFINNDDLKRAYTFIQKSSEKVNYFSINNIQELYMHALKYDKDVKSDDENKEISERVFRKKFVKLYDTSFAFNETIFCTEESSEKITDRFQHEVDTPDKKNKNFLNESKQLNHAC</sequence>
<keyword evidence="3" id="KW-0325">Glycoprotein</keyword>
<keyword evidence="4" id="KW-0472">Membrane</keyword>
<dbReference type="InterPro" id="IPR000800">
    <property type="entry name" value="Notch_dom"/>
</dbReference>
<keyword evidence="7" id="KW-1185">Reference proteome</keyword>
<dbReference type="InterPro" id="IPR011050">
    <property type="entry name" value="Pectin_lyase_fold/virulence"/>
</dbReference>
<dbReference type="Gene3D" id="4.10.470.20">
    <property type="match status" value="1"/>
</dbReference>
<protein>
    <recommendedName>
        <fullName evidence="5">LNR domain-containing protein</fullName>
    </recommendedName>
</protein>
<keyword evidence="2" id="KW-1015">Disulfide bond</keyword>
<dbReference type="Pfam" id="PF00066">
    <property type="entry name" value="Notch"/>
    <property type="match status" value="4"/>
</dbReference>
<comment type="caution">
    <text evidence="6">The sequence shown here is derived from an EMBL/GenBank/DDBJ whole genome shotgun (WGS) entry which is preliminary data.</text>
</comment>
<evidence type="ECO:0000313" key="6">
    <source>
        <dbReference type="EMBL" id="OMJ90424.1"/>
    </source>
</evidence>
<dbReference type="EMBL" id="MPUH01000103">
    <property type="protein sequence ID" value="OMJ90424.1"/>
    <property type="molecule type" value="Genomic_DNA"/>
</dbReference>
<feature type="transmembrane region" description="Helical" evidence="4">
    <location>
        <begin position="1947"/>
        <end position="1969"/>
    </location>
</feature>
<dbReference type="PANTHER" id="PTHR11319">
    <property type="entry name" value="G PROTEIN-COUPLED RECEPTOR-RELATED"/>
    <property type="match status" value="1"/>
</dbReference>
<dbReference type="PROSITE" id="PS50258">
    <property type="entry name" value="LNR"/>
    <property type="match status" value="1"/>
</dbReference>
<keyword evidence="1" id="KW-0677">Repeat</keyword>
<gene>
    <name evidence="6" type="ORF">SteCoe_7231</name>
</gene>
<name>A0A1R2CN22_9CILI</name>
<evidence type="ECO:0000256" key="1">
    <source>
        <dbReference type="ARBA" id="ARBA00022737"/>
    </source>
</evidence>
<feature type="transmembrane region" description="Helical" evidence="4">
    <location>
        <begin position="2043"/>
        <end position="2070"/>
    </location>
</feature>
<proteinExistence type="predicted"/>
<feature type="transmembrane region" description="Helical" evidence="4">
    <location>
        <begin position="2185"/>
        <end position="2204"/>
    </location>
</feature>
<dbReference type="SMART" id="SM00004">
    <property type="entry name" value="NL"/>
    <property type="match status" value="4"/>
</dbReference>
<evidence type="ECO:0000259" key="5">
    <source>
        <dbReference type="PROSITE" id="PS50258"/>
    </source>
</evidence>
<evidence type="ECO:0000256" key="3">
    <source>
        <dbReference type="ARBA" id="ARBA00023180"/>
    </source>
</evidence>
<feature type="transmembrane region" description="Helical" evidence="4">
    <location>
        <begin position="2136"/>
        <end position="2158"/>
    </location>
</feature>
<keyword evidence="4" id="KW-0812">Transmembrane</keyword>
<dbReference type="PANTHER" id="PTHR11319:SF35">
    <property type="entry name" value="OUTER MEMBRANE PROTEIN PMPC-RELATED"/>
    <property type="match status" value="1"/>
</dbReference>
<keyword evidence="4" id="KW-1133">Transmembrane helix</keyword>
<accession>A0A1R2CN22</accession>
<dbReference type="Gene3D" id="3.30.300.320">
    <property type="match status" value="1"/>
</dbReference>
<feature type="transmembrane region" description="Helical" evidence="4">
    <location>
        <begin position="2273"/>
        <end position="2297"/>
    </location>
</feature>
<evidence type="ECO:0000256" key="2">
    <source>
        <dbReference type="ARBA" id="ARBA00023157"/>
    </source>
</evidence>
<evidence type="ECO:0000256" key="4">
    <source>
        <dbReference type="SAM" id="Phobius"/>
    </source>
</evidence>
<feature type="transmembrane region" description="Helical" evidence="4">
    <location>
        <begin position="2210"/>
        <end position="2231"/>
    </location>
</feature>
<feature type="transmembrane region" description="Helical" evidence="4">
    <location>
        <begin position="2082"/>
        <end position="2102"/>
    </location>
</feature>
<dbReference type="OrthoDB" id="296659at2759"/>
<dbReference type="SUPFAM" id="SSF51126">
    <property type="entry name" value="Pectin lyase-like"/>
    <property type="match status" value="2"/>
</dbReference>
<organism evidence="6 7">
    <name type="scientific">Stentor coeruleus</name>
    <dbReference type="NCBI Taxonomy" id="5963"/>
    <lineage>
        <taxon>Eukaryota</taxon>
        <taxon>Sar</taxon>
        <taxon>Alveolata</taxon>
        <taxon>Ciliophora</taxon>
        <taxon>Postciliodesmatophora</taxon>
        <taxon>Heterotrichea</taxon>
        <taxon>Heterotrichida</taxon>
        <taxon>Stentoridae</taxon>
        <taxon>Stentor</taxon>
    </lineage>
</organism>
<dbReference type="Proteomes" id="UP000187209">
    <property type="component" value="Unassembled WGS sequence"/>
</dbReference>
<reference evidence="6 7" key="1">
    <citation type="submission" date="2016-11" db="EMBL/GenBank/DDBJ databases">
        <title>The macronuclear genome of Stentor coeruleus: a giant cell with tiny introns.</title>
        <authorList>
            <person name="Slabodnick M."/>
            <person name="Ruby J.G."/>
            <person name="Reiff S.B."/>
            <person name="Swart E.C."/>
            <person name="Gosai S."/>
            <person name="Prabakaran S."/>
            <person name="Witkowska E."/>
            <person name="Larue G.E."/>
            <person name="Fisher S."/>
            <person name="Freeman R.M."/>
            <person name="Gunawardena J."/>
            <person name="Chu W."/>
            <person name="Stover N.A."/>
            <person name="Gregory B.D."/>
            <person name="Nowacki M."/>
            <person name="Derisi J."/>
            <person name="Roy S.W."/>
            <person name="Marshall W.F."/>
            <person name="Sood P."/>
        </authorList>
    </citation>
    <scope>NUCLEOTIDE SEQUENCE [LARGE SCALE GENOMIC DNA]</scope>
    <source>
        <strain evidence="6">WM001</strain>
    </source>
</reference>
<feature type="domain" description="LNR" evidence="5">
    <location>
        <begin position="165"/>
        <end position="205"/>
    </location>
</feature>
<evidence type="ECO:0000313" key="7">
    <source>
        <dbReference type="Proteomes" id="UP000187209"/>
    </source>
</evidence>